<protein>
    <recommendedName>
        <fullName evidence="7">B-cell lymphoma 3 protein</fullName>
    </recommendedName>
</protein>
<evidence type="ECO:0000313" key="6">
    <source>
        <dbReference type="Proteomes" id="UP001153269"/>
    </source>
</evidence>
<reference evidence="5" key="1">
    <citation type="submission" date="2020-03" db="EMBL/GenBank/DDBJ databases">
        <authorList>
            <person name="Weist P."/>
        </authorList>
    </citation>
    <scope>NUCLEOTIDE SEQUENCE</scope>
</reference>
<dbReference type="Gene3D" id="1.25.40.20">
    <property type="entry name" value="Ankyrin repeat-containing domain"/>
    <property type="match status" value="1"/>
</dbReference>
<evidence type="ECO:0000313" key="5">
    <source>
        <dbReference type="EMBL" id="CAB1450157.1"/>
    </source>
</evidence>
<sequence>MTMNGDHRSVAAAPLDLRTTNRERGGAGSRTPDCGLQRTRQQGRSPAPPACTGTSSLETHCPTTGRSPEPGASRKRPADNSSLKLPFRKRPIPVEPETETRSPAPAESGERVSTVEDVDLVFRESLTGRLNENRVGAAASEEPGQSAEGYPMRLLHPIRYSPYSMFYVPTLLEADHPLAYQTENLLAGIALATHQDEDGDTALHIAVVQGELAIVCTLIHLLLWARRGLDIYNNLRQTPLHLAVITQQAEIVDVLLKAGADPTALDRNGQTALHLCCEYHQRECLSVVLSRTSSPVCLEIRNYEGLSPLHLAVLRGHKDLARMLLDAGSDINAMDIKSGQSPLMHAVEHNNADMVHFLIENGCDVNGQSYSGNTALHGACGRGQVDTVRLLLKSGADSSLKNYHNDTAVMVAKNKKIADVLRGRGSKLMRDQHSVSVSPHGSHLSENGSPSPSQSRGCSPSTETKDWISPNYELFVKLNQTADTSLITDAAEETSGDCGKVKLSSFSDGVIWIFLSIGNSHKTLQIATSAVSAQLKETRTRKTTSASRCSRKECLE</sequence>
<evidence type="ECO:0008006" key="7">
    <source>
        <dbReference type="Google" id="ProtNLM"/>
    </source>
</evidence>
<gene>
    <name evidence="5" type="ORF">PLEPLA_LOCUS37846</name>
</gene>
<feature type="compositionally biased region" description="Polar residues" evidence="4">
    <location>
        <begin position="52"/>
        <end position="66"/>
    </location>
</feature>
<feature type="region of interest" description="Disordered" evidence="4">
    <location>
        <begin position="1"/>
        <end position="113"/>
    </location>
</feature>
<feature type="repeat" description="ANK" evidence="3">
    <location>
        <begin position="198"/>
        <end position="234"/>
    </location>
</feature>
<feature type="repeat" description="ANK" evidence="3">
    <location>
        <begin position="338"/>
        <end position="370"/>
    </location>
</feature>
<dbReference type="GO" id="GO:0005829">
    <property type="term" value="C:cytosol"/>
    <property type="evidence" value="ECO:0007669"/>
    <property type="project" value="TreeGrafter"/>
</dbReference>
<evidence type="ECO:0000256" key="1">
    <source>
        <dbReference type="ARBA" id="ARBA00022737"/>
    </source>
</evidence>
<evidence type="ECO:0000256" key="4">
    <source>
        <dbReference type="SAM" id="MobiDB-lite"/>
    </source>
</evidence>
<dbReference type="PROSITE" id="PS50297">
    <property type="entry name" value="ANK_REP_REGION"/>
    <property type="match status" value="5"/>
</dbReference>
<feature type="compositionally biased region" description="Polar residues" evidence="4">
    <location>
        <begin position="434"/>
        <end position="462"/>
    </location>
</feature>
<feature type="repeat" description="ANK" evidence="3">
    <location>
        <begin position="235"/>
        <end position="267"/>
    </location>
</feature>
<dbReference type="GO" id="GO:0071356">
    <property type="term" value="P:cellular response to tumor necrosis factor"/>
    <property type="evidence" value="ECO:0007669"/>
    <property type="project" value="TreeGrafter"/>
</dbReference>
<evidence type="ECO:0000256" key="2">
    <source>
        <dbReference type="ARBA" id="ARBA00023043"/>
    </source>
</evidence>
<keyword evidence="2 3" id="KW-0040">ANK repeat</keyword>
<feature type="repeat" description="ANK" evidence="3">
    <location>
        <begin position="304"/>
        <end position="336"/>
    </location>
</feature>
<dbReference type="PRINTS" id="PR01415">
    <property type="entry name" value="ANKYRIN"/>
</dbReference>
<dbReference type="PANTHER" id="PTHR46680">
    <property type="entry name" value="NF-KAPPA-B INHIBITOR ALPHA"/>
    <property type="match status" value="1"/>
</dbReference>
<proteinExistence type="predicted"/>
<dbReference type="SUPFAM" id="SSF48403">
    <property type="entry name" value="Ankyrin repeat"/>
    <property type="match status" value="1"/>
</dbReference>
<accession>A0A9N7VCL7</accession>
<evidence type="ECO:0000256" key="3">
    <source>
        <dbReference type="PROSITE-ProRule" id="PRU00023"/>
    </source>
</evidence>
<dbReference type="Proteomes" id="UP001153269">
    <property type="component" value="Unassembled WGS sequence"/>
</dbReference>
<feature type="repeat" description="ANK" evidence="3">
    <location>
        <begin position="371"/>
        <end position="403"/>
    </location>
</feature>
<organism evidence="5 6">
    <name type="scientific">Pleuronectes platessa</name>
    <name type="common">European plaice</name>
    <dbReference type="NCBI Taxonomy" id="8262"/>
    <lineage>
        <taxon>Eukaryota</taxon>
        <taxon>Metazoa</taxon>
        <taxon>Chordata</taxon>
        <taxon>Craniata</taxon>
        <taxon>Vertebrata</taxon>
        <taxon>Euteleostomi</taxon>
        <taxon>Actinopterygii</taxon>
        <taxon>Neopterygii</taxon>
        <taxon>Teleostei</taxon>
        <taxon>Neoteleostei</taxon>
        <taxon>Acanthomorphata</taxon>
        <taxon>Carangaria</taxon>
        <taxon>Pleuronectiformes</taxon>
        <taxon>Pleuronectoidei</taxon>
        <taxon>Pleuronectidae</taxon>
        <taxon>Pleuronectes</taxon>
    </lineage>
</organism>
<keyword evidence="6" id="KW-1185">Reference proteome</keyword>
<name>A0A9N7VCL7_PLEPL</name>
<dbReference type="SMART" id="SM00248">
    <property type="entry name" value="ANK"/>
    <property type="match status" value="6"/>
</dbReference>
<comment type="caution">
    <text evidence="5">The sequence shown here is derived from an EMBL/GenBank/DDBJ whole genome shotgun (WGS) entry which is preliminary data.</text>
</comment>
<dbReference type="PANTHER" id="PTHR46680:SF2">
    <property type="entry name" value="NF-KAPPA-B INHIBITOR ZETA"/>
    <property type="match status" value="1"/>
</dbReference>
<dbReference type="AlphaFoldDB" id="A0A9N7VCL7"/>
<dbReference type="InterPro" id="IPR051070">
    <property type="entry name" value="NF-kappa-B_inhibitor"/>
</dbReference>
<dbReference type="GO" id="GO:0051059">
    <property type="term" value="F:NF-kappaB binding"/>
    <property type="evidence" value="ECO:0007669"/>
    <property type="project" value="TreeGrafter"/>
</dbReference>
<feature type="region of interest" description="Disordered" evidence="4">
    <location>
        <begin position="429"/>
        <end position="465"/>
    </location>
</feature>
<dbReference type="Pfam" id="PF12796">
    <property type="entry name" value="Ank_2"/>
    <property type="match status" value="2"/>
</dbReference>
<dbReference type="InterPro" id="IPR002110">
    <property type="entry name" value="Ankyrin_rpt"/>
</dbReference>
<dbReference type="PROSITE" id="PS50088">
    <property type="entry name" value="ANK_REPEAT"/>
    <property type="match status" value="5"/>
</dbReference>
<dbReference type="InterPro" id="IPR036770">
    <property type="entry name" value="Ankyrin_rpt-contain_sf"/>
</dbReference>
<dbReference type="EMBL" id="CADEAL010004043">
    <property type="protein sequence ID" value="CAB1450157.1"/>
    <property type="molecule type" value="Genomic_DNA"/>
</dbReference>
<keyword evidence="1" id="KW-0677">Repeat</keyword>